<comment type="catalytic activity">
    <reaction evidence="8 9">
        <text>a ubiquinone + NADH + 5 H(+)(in) = a ubiquinol + NAD(+) + 4 H(+)(out)</text>
        <dbReference type="Rhea" id="RHEA:29091"/>
        <dbReference type="Rhea" id="RHEA-COMP:9565"/>
        <dbReference type="Rhea" id="RHEA-COMP:9566"/>
        <dbReference type="ChEBI" id="CHEBI:15378"/>
        <dbReference type="ChEBI" id="CHEBI:16389"/>
        <dbReference type="ChEBI" id="CHEBI:17976"/>
        <dbReference type="ChEBI" id="CHEBI:57540"/>
        <dbReference type="ChEBI" id="CHEBI:57945"/>
        <dbReference type="EC" id="7.1.1.2"/>
    </reaction>
</comment>
<evidence type="ECO:0000256" key="3">
    <source>
        <dbReference type="ARBA" id="ARBA00021007"/>
    </source>
</evidence>
<geneLocation type="mitochondrion" evidence="10"/>
<protein>
    <recommendedName>
        <fullName evidence="3 9">NADH-ubiquinone oxidoreductase chain 3</fullName>
        <ecNumber evidence="9">7.1.1.2</ecNumber>
    </recommendedName>
</protein>
<evidence type="ECO:0000313" key="10">
    <source>
        <dbReference type="EMBL" id="QDO71851.1"/>
    </source>
</evidence>
<dbReference type="Gene3D" id="1.20.58.1610">
    <property type="entry name" value="NADH:ubiquinone/plastoquinone oxidoreductase, chain 3"/>
    <property type="match status" value="1"/>
</dbReference>
<keyword evidence="9" id="KW-0679">Respiratory chain</keyword>
<feature type="transmembrane region" description="Helical" evidence="9">
    <location>
        <begin position="6"/>
        <end position="25"/>
    </location>
</feature>
<keyword evidence="5 9" id="KW-0812">Transmembrane</keyword>
<comment type="function">
    <text evidence="9">Core subunit of the mitochondrial membrane respiratory chain NADH dehydrogenase (Complex I) which catalyzes electron transfer from NADH through the respiratory chain, using ubiquinone as an electron acceptor. Essential for the catalytic activity of complex I.</text>
</comment>
<gene>
    <name evidence="10" type="primary">nad3</name>
</gene>
<organism evidence="10">
    <name type="scientific">Brachidontes mutabilis</name>
    <dbReference type="NCBI Taxonomy" id="221498"/>
    <lineage>
        <taxon>Eukaryota</taxon>
        <taxon>Metazoa</taxon>
        <taxon>Spiralia</taxon>
        <taxon>Lophotrochozoa</taxon>
        <taxon>Mollusca</taxon>
        <taxon>Bivalvia</taxon>
        <taxon>Autobranchia</taxon>
        <taxon>Pteriomorphia</taxon>
        <taxon>Mytilida</taxon>
        <taxon>Mytiloidea</taxon>
        <taxon>Mytilidae</taxon>
        <taxon>Brachidontinae</taxon>
        <taxon>Brachidontes</taxon>
    </lineage>
</organism>
<keyword evidence="6 9" id="KW-1133">Transmembrane helix</keyword>
<evidence type="ECO:0000256" key="9">
    <source>
        <dbReference type="RuleBase" id="RU003640"/>
    </source>
</evidence>
<evidence type="ECO:0000256" key="2">
    <source>
        <dbReference type="ARBA" id="ARBA00008472"/>
    </source>
</evidence>
<dbReference type="InterPro" id="IPR000440">
    <property type="entry name" value="NADH_UbQ/plastoQ_OxRdtase_su3"/>
</dbReference>
<dbReference type="EMBL" id="MK721541">
    <property type="protein sequence ID" value="QDO71851.1"/>
    <property type="molecule type" value="Genomic_DNA"/>
</dbReference>
<dbReference type="PANTHER" id="PTHR11058:SF9">
    <property type="entry name" value="NADH-UBIQUINONE OXIDOREDUCTASE CHAIN 3"/>
    <property type="match status" value="1"/>
</dbReference>
<keyword evidence="4 9" id="KW-0813">Transport</keyword>
<dbReference type="PANTHER" id="PTHR11058">
    <property type="entry name" value="NADH-UBIQUINONE OXIDOREDUCTASE CHAIN 3"/>
    <property type="match status" value="1"/>
</dbReference>
<evidence type="ECO:0000256" key="1">
    <source>
        <dbReference type="ARBA" id="ARBA00004370"/>
    </source>
</evidence>
<keyword evidence="7 9" id="KW-0472">Membrane</keyword>
<dbReference type="EC" id="7.1.1.2" evidence="9"/>
<keyword evidence="9 10" id="KW-0496">Mitochondrion</keyword>
<dbReference type="Pfam" id="PF00507">
    <property type="entry name" value="Oxidored_q4"/>
    <property type="match status" value="1"/>
</dbReference>
<dbReference type="GO" id="GO:0031966">
    <property type="term" value="C:mitochondrial membrane"/>
    <property type="evidence" value="ECO:0007669"/>
    <property type="project" value="UniProtKB-SubCell"/>
</dbReference>
<comment type="similarity">
    <text evidence="2 9">Belongs to the complex I subunit 3 family.</text>
</comment>
<keyword evidence="9" id="KW-0249">Electron transport</keyword>
<keyword evidence="9" id="KW-0830">Ubiquinone</keyword>
<dbReference type="GO" id="GO:0030964">
    <property type="term" value="C:NADH dehydrogenase complex"/>
    <property type="evidence" value="ECO:0007669"/>
    <property type="project" value="TreeGrafter"/>
</dbReference>
<keyword evidence="9" id="KW-1278">Translocase</keyword>
<keyword evidence="9" id="KW-0520">NAD</keyword>
<comment type="subcellular location">
    <subcellularLocation>
        <location evidence="1">Membrane</location>
    </subcellularLocation>
    <subcellularLocation>
        <location evidence="9">Mitochondrion membrane</location>
        <topology evidence="9">Multi-pass membrane protein</topology>
    </subcellularLocation>
</comment>
<dbReference type="AlphaFoldDB" id="A0A516EZB4"/>
<evidence type="ECO:0000256" key="8">
    <source>
        <dbReference type="ARBA" id="ARBA00049551"/>
    </source>
</evidence>
<accession>A0A516EZB4</accession>
<name>A0A516EZB4_9BIVA</name>
<dbReference type="InterPro" id="IPR038430">
    <property type="entry name" value="NDAH_ubi_oxred_su3_sf"/>
</dbReference>
<reference evidence="10" key="1">
    <citation type="journal article" date="2019" name="Mol. Phylogenet. Evol.">
        <title>A mitochondrial genome phylogeny of Mytilidae (Bivalvia: Mytilida).</title>
        <authorList>
            <person name="Lee Y."/>
            <person name="Kwak H."/>
            <person name="Shin J."/>
            <person name="Kim S.C."/>
            <person name="Kim T."/>
            <person name="Park J.K."/>
        </authorList>
    </citation>
    <scope>NUCLEOTIDE SEQUENCE</scope>
</reference>
<feature type="transmembrane region" description="Helical" evidence="9">
    <location>
        <begin position="79"/>
        <end position="104"/>
    </location>
</feature>
<evidence type="ECO:0000256" key="6">
    <source>
        <dbReference type="ARBA" id="ARBA00022989"/>
    </source>
</evidence>
<dbReference type="GO" id="GO:0008137">
    <property type="term" value="F:NADH dehydrogenase (ubiquinone) activity"/>
    <property type="evidence" value="ECO:0007669"/>
    <property type="project" value="UniProtKB-UniRule"/>
</dbReference>
<sequence length="116" mass="13201">MLFIVSSFVSIVCVILSSLFVILSFNKVYDREKSSPYECGFESMMSARHPFAVRFFLVAAIFVVFDVEIALLIPVTYSIFFFGSSLNVLVVVVLFMLLLFVGLFHEHREGSLDWVV</sequence>
<feature type="transmembrane region" description="Helical" evidence="9">
    <location>
        <begin position="51"/>
        <end position="73"/>
    </location>
</feature>
<evidence type="ECO:0000256" key="7">
    <source>
        <dbReference type="ARBA" id="ARBA00023136"/>
    </source>
</evidence>
<proteinExistence type="inferred from homology"/>
<evidence type="ECO:0000256" key="5">
    <source>
        <dbReference type="ARBA" id="ARBA00022692"/>
    </source>
</evidence>
<evidence type="ECO:0000256" key="4">
    <source>
        <dbReference type="ARBA" id="ARBA00022448"/>
    </source>
</evidence>